<accession>A0A8R7PZU0</accession>
<dbReference type="EnsemblPlants" id="TuG1812G0300005281.01.T01">
    <property type="protein sequence ID" value="TuG1812G0300005281.01.T01.cds336962"/>
    <property type="gene ID" value="TuG1812G0300005281.01"/>
</dbReference>
<keyword evidence="2" id="KW-1185">Reference proteome</keyword>
<sequence length="51" mass="5723">MMAFISTKISCMTLQRSSSSREPSISPSNMLLCWAEQTWLLGRQIISSRAS</sequence>
<proteinExistence type="predicted"/>
<evidence type="ECO:0000313" key="2">
    <source>
        <dbReference type="Proteomes" id="UP000015106"/>
    </source>
</evidence>
<reference evidence="1" key="3">
    <citation type="submission" date="2022-06" db="UniProtKB">
        <authorList>
            <consortium name="EnsemblPlants"/>
        </authorList>
    </citation>
    <scope>IDENTIFICATION</scope>
</reference>
<reference evidence="1" key="2">
    <citation type="submission" date="2018-03" db="EMBL/GenBank/DDBJ databases">
        <title>The Triticum urartu genome reveals the dynamic nature of wheat genome evolution.</title>
        <authorList>
            <person name="Ling H."/>
            <person name="Ma B."/>
            <person name="Shi X."/>
            <person name="Liu H."/>
            <person name="Dong L."/>
            <person name="Sun H."/>
            <person name="Cao Y."/>
            <person name="Gao Q."/>
            <person name="Zheng S."/>
            <person name="Li Y."/>
            <person name="Yu Y."/>
            <person name="Du H."/>
            <person name="Qi M."/>
            <person name="Li Y."/>
            <person name="Yu H."/>
            <person name="Cui Y."/>
            <person name="Wang N."/>
            <person name="Chen C."/>
            <person name="Wu H."/>
            <person name="Zhao Y."/>
            <person name="Zhang J."/>
            <person name="Li Y."/>
            <person name="Zhou W."/>
            <person name="Zhang B."/>
            <person name="Hu W."/>
            <person name="Eijk M."/>
            <person name="Tang J."/>
            <person name="Witsenboer H."/>
            <person name="Zhao S."/>
            <person name="Li Z."/>
            <person name="Zhang A."/>
            <person name="Wang D."/>
            <person name="Liang C."/>
        </authorList>
    </citation>
    <scope>NUCLEOTIDE SEQUENCE [LARGE SCALE GENOMIC DNA]</scope>
    <source>
        <strain evidence="1">cv. G1812</strain>
    </source>
</reference>
<protein>
    <submittedName>
        <fullName evidence="1">Uncharacterized protein</fullName>
    </submittedName>
</protein>
<evidence type="ECO:0000313" key="1">
    <source>
        <dbReference type="EnsemblPlants" id="TuG1812G0300005281.01.T01.cds336962"/>
    </source>
</evidence>
<reference evidence="2" key="1">
    <citation type="journal article" date="2013" name="Nature">
        <title>Draft genome of the wheat A-genome progenitor Triticum urartu.</title>
        <authorList>
            <person name="Ling H.Q."/>
            <person name="Zhao S."/>
            <person name="Liu D."/>
            <person name="Wang J."/>
            <person name="Sun H."/>
            <person name="Zhang C."/>
            <person name="Fan H."/>
            <person name="Li D."/>
            <person name="Dong L."/>
            <person name="Tao Y."/>
            <person name="Gao C."/>
            <person name="Wu H."/>
            <person name="Li Y."/>
            <person name="Cui Y."/>
            <person name="Guo X."/>
            <person name="Zheng S."/>
            <person name="Wang B."/>
            <person name="Yu K."/>
            <person name="Liang Q."/>
            <person name="Yang W."/>
            <person name="Lou X."/>
            <person name="Chen J."/>
            <person name="Feng M."/>
            <person name="Jian J."/>
            <person name="Zhang X."/>
            <person name="Luo G."/>
            <person name="Jiang Y."/>
            <person name="Liu J."/>
            <person name="Wang Z."/>
            <person name="Sha Y."/>
            <person name="Zhang B."/>
            <person name="Wu H."/>
            <person name="Tang D."/>
            <person name="Shen Q."/>
            <person name="Xue P."/>
            <person name="Zou S."/>
            <person name="Wang X."/>
            <person name="Liu X."/>
            <person name="Wang F."/>
            <person name="Yang Y."/>
            <person name="An X."/>
            <person name="Dong Z."/>
            <person name="Zhang K."/>
            <person name="Zhang X."/>
            <person name="Luo M.C."/>
            <person name="Dvorak J."/>
            <person name="Tong Y."/>
            <person name="Wang J."/>
            <person name="Yang H."/>
            <person name="Li Z."/>
            <person name="Wang D."/>
            <person name="Zhang A."/>
            <person name="Wang J."/>
        </authorList>
    </citation>
    <scope>NUCLEOTIDE SEQUENCE</scope>
    <source>
        <strain evidence="2">cv. G1812</strain>
    </source>
</reference>
<dbReference type="Proteomes" id="UP000015106">
    <property type="component" value="Chromosome 3"/>
</dbReference>
<dbReference type="Gramene" id="TuG1812G0300005281.01.T01">
    <property type="protein sequence ID" value="TuG1812G0300005281.01.T01.cds336962"/>
    <property type="gene ID" value="TuG1812G0300005281.01"/>
</dbReference>
<name>A0A8R7PZU0_TRIUA</name>
<dbReference type="AlphaFoldDB" id="A0A8R7PZU0"/>
<organism evidence="1 2">
    <name type="scientific">Triticum urartu</name>
    <name type="common">Red wild einkorn</name>
    <name type="synonym">Crithodium urartu</name>
    <dbReference type="NCBI Taxonomy" id="4572"/>
    <lineage>
        <taxon>Eukaryota</taxon>
        <taxon>Viridiplantae</taxon>
        <taxon>Streptophyta</taxon>
        <taxon>Embryophyta</taxon>
        <taxon>Tracheophyta</taxon>
        <taxon>Spermatophyta</taxon>
        <taxon>Magnoliopsida</taxon>
        <taxon>Liliopsida</taxon>
        <taxon>Poales</taxon>
        <taxon>Poaceae</taxon>
        <taxon>BOP clade</taxon>
        <taxon>Pooideae</taxon>
        <taxon>Triticodae</taxon>
        <taxon>Triticeae</taxon>
        <taxon>Triticinae</taxon>
        <taxon>Triticum</taxon>
    </lineage>
</organism>